<organism evidence="3">
    <name type="scientific">Salinimicrobium catena</name>
    <dbReference type="NCBI Taxonomy" id="390640"/>
    <lineage>
        <taxon>Bacteria</taxon>
        <taxon>Pseudomonadati</taxon>
        <taxon>Bacteroidota</taxon>
        <taxon>Flavobacteriia</taxon>
        <taxon>Flavobacteriales</taxon>
        <taxon>Flavobacteriaceae</taxon>
        <taxon>Salinimicrobium</taxon>
    </lineage>
</organism>
<feature type="chain" id="PRO_5028152152" evidence="1">
    <location>
        <begin position="21"/>
        <end position="134"/>
    </location>
</feature>
<sequence>MNKFWCCLFLIFFGISSTHAQTIAKTWNFEAVEDSTQQEIFDVNPGTDFLKLENGTFEFSLKGEKLNKASGNYVFQNDVLVLFYDSPHDSIQNLRVQSLTDSTLTLLGKNVHYSLREQPQEVADVLPVETKKEM</sequence>
<evidence type="ECO:0000259" key="2">
    <source>
        <dbReference type="Pfam" id="PF13648"/>
    </source>
</evidence>
<evidence type="ECO:0000256" key="1">
    <source>
        <dbReference type="SAM" id="SignalP"/>
    </source>
</evidence>
<accession>A0A7C2MH80</accession>
<gene>
    <name evidence="3" type="ORF">ENO10_06110</name>
</gene>
<reference evidence="3" key="1">
    <citation type="journal article" date="2020" name="mSystems">
        <title>Genome- and Community-Level Interaction Insights into Carbon Utilization and Element Cycling Functions of Hydrothermarchaeota in Hydrothermal Sediment.</title>
        <authorList>
            <person name="Zhou Z."/>
            <person name="Liu Y."/>
            <person name="Xu W."/>
            <person name="Pan J."/>
            <person name="Luo Z.H."/>
            <person name="Li M."/>
        </authorList>
    </citation>
    <scope>NUCLEOTIDE SEQUENCE [LARGE SCALE GENOMIC DNA]</scope>
    <source>
        <strain evidence="3">SpSt-1235</strain>
    </source>
</reference>
<dbReference type="InterPro" id="IPR024311">
    <property type="entry name" value="Lipocalin-like"/>
</dbReference>
<dbReference type="EMBL" id="DSEE01000446">
    <property type="protein sequence ID" value="HER40777.1"/>
    <property type="molecule type" value="Genomic_DNA"/>
</dbReference>
<dbReference type="Pfam" id="PF13648">
    <property type="entry name" value="Lipocalin_4"/>
    <property type="match status" value="1"/>
</dbReference>
<comment type="caution">
    <text evidence="3">The sequence shown here is derived from an EMBL/GenBank/DDBJ whole genome shotgun (WGS) entry which is preliminary data.</text>
</comment>
<dbReference type="Proteomes" id="UP000885753">
    <property type="component" value="Unassembled WGS sequence"/>
</dbReference>
<keyword evidence="1" id="KW-0732">Signal</keyword>
<feature type="non-terminal residue" evidence="3">
    <location>
        <position position="134"/>
    </location>
</feature>
<dbReference type="AlphaFoldDB" id="A0A7C2MH80"/>
<feature type="domain" description="Lipocalin-like" evidence="2">
    <location>
        <begin position="23"/>
        <end position="106"/>
    </location>
</feature>
<protein>
    <submittedName>
        <fullName evidence="3">Na+ dependent nucleoside transporter</fullName>
    </submittedName>
</protein>
<feature type="signal peptide" evidence="1">
    <location>
        <begin position="1"/>
        <end position="20"/>
    </location>
</feature>
<proteinExistence type="predicted"/>
<name>A0A7C2MH80_9FLAO</name>
<evidence type="ECO:0000313" key="3">
    <source>
        <dbReference type="EMBL" id="HER40777.1"/>
    </source>
</evidence>